<accession>A0A1I3FSX5</accession>
<comment type="similarity">
    <text evidence="1 4">Belongs to the glycosyl hydrolase 26 family.</text>
</comment>
<sequence>MPLLTTWFLRALVVVLATGLAAIPGQASARPVVPRATALPALTFGVSLPDAPGSMQSLEDLAARLGRRPTQVMWFDAWSRGTGFPTQQAASVAAFGATPVITWEPWDPSRGTDQPTYSLKAIAAGLHDAYVTTWAKQARAYGQPVTLRFAHEMNGTWYPWAAGVNGNTAADYVAAWKRVRGVFTRLKATNVSWSWSPNVPYPGSTPLASLFPGDAQVSTVALDGYNWGGLLPGTTWQTFLDVFDDGHGEVRSFTSKPIAIGEVGAPEVGGDKAAWIRDMFATLATRPEGLTGLTGFTWFSHFKEADWRIDSSPTAFEAFRTGLATY</sequence>
<dbReference type="InterPro" id="IPR000805">
    <property type="entry name" value="Glyco_hydro_26"/>
</dbReference>
<keyword evidence="7" id="KW-1185">Reference proteome</keyword>
<feature type="active site" description="Nucleophile" evidence="4">
    <location>
        <position position="262"/>
    </location>
</feature>
<gene>
    <name evidence="6" type="ORF">SAMN05216561_105138</name>
</gene>
<dbReference type="GO" id="GO:0006080">
    <property type="term" value="P:substituted mannan metabolic process"/>
    <property type="evidence" value="ECO:0007669"/>
    <property type="project" value="InterPro"/>
</dbReference>
<dbReference type="RefSeq" id="WP_091111917.1">
    <property type="nucleotide sequence ID" value="NZ_BKAF01000006.1"/>
</dbReference>
<dbReference type="EMBL" id="FOQG01000005">
    <property type="protein sequence ID" value="SFI14295.1"/>
    <property type="molecule type" value="Genomic_DNA"/>
</dbReference>
<evidence type="ECO:0000256" key="1">
    <source>
        <dbReference type="ARBA" id="ARBA00007754"/>
    </source>
</evidence>
<dbReference type="PROSITE" id="PS51764">
    <property type="entry name" value="GH26"/>
    <property type="match status" value="1"/>
</dbReference>
<dbReference type="GO" id="GO:0016985">
    <property type="term" value="F:mannan endo-1,4-beta-mannosidase activity"/>
    <property type="evidence" value="ECO:0007669"/>
    <property type="project" value="InterPro"/>
</dbReference>
<reference evidence="6 7" key="1">
    <citation type="submission" date="2016-10" db="EMBL/GenBank/DDBJ databases">
        <authorList>
            <person name="de Groot N.N."/>
        </authorList>
    </citation>
    <scope>NUCLEOTIDE SEQUENCE [LARGE SCALE GENOMIC DNA]</scope>
    <source>
        <strain evidence="6 7">CGMCC 1.11156</strain>
    </source>
</reference>
<evidence type="ECO:0000256" key="4">
    <source>
        <dbReference type="PROSITE-ProRule" id="PRU01100"/>
    </source>
</evidence>
<evidence type="ECO:0000259" key="5">
    <source>
        <dbReference type="PROSITE" id="PS51764"/>
    </source>
</evidence>
<evidence type="ECO:0000256" key="3">
    <source>
        <dbReference type="ARBA" id="ARBA00023295"/>
    </source>
</evidence>
<feature type="domain" description="GH26" evidence="5">
    <location>
        <begin position="27"/>
        <end position="326"/>
    </location>
</feature>
<proteinExistence type="inferred from homology"/>
<dbReference type="STRING" id="1005945.SAMN05216561_105138"/>
<dbReference type="Gene3D" id="3.20.20.80">
    <property type="entry name" value="Glycosidases"/>
    <property type="match status" value="1"/>
</dbReference>
<evidence type="ECO:0000313" key="6">
    <source>
        <dbReference type="EMBL" id="SFI14295.1"/>
    </source>
</evidence>
<feature type="active site" description="Proton donor" evidence="4">
    <location>
        <position position="152"/>
    </location>
</feature>
<evidence type="ECO:0000313" key="7">
    <source>
        <dbReference type="Proteomes" id="UP000198649"/>
    </source>
</evidence>
<dbReference type="PANTHER" id="PTHR40079">
    <property type="entry name" value="MANNAN ENDO-1,4-BETA-MANNOSIDASE E-RELATED"/>
    <property type="match status" value="1"/>
</dbReference>
<dbReference type="InterPro" id="IPR022790">
    <property type="entry name" value="GH26_dom"/>
</dbReference>
<organism evidence="6 7">
    <name type="scientific">Nocardioides psychrotolerans</name>
    <dbReference type="NCBI Taxonomy" id="1005945"/>
    <lineage>
        <taxon>Bacteria</taxon>
        <taxon>Bacillati</taxon>
        <taxon>Actinomycetota</taxon>
        <taxon>Actinomycetes</taxon>
        <taxon>Propionibacteriales</taxon>
        <taxon>Nocardioidaceae</taxon>
        <taxon>Nocardioides</taxon>
    </lineage>
</organism>
<dbReference type="InterPro" id="IPR017853">
    <property type="entry name" value="GH"/>
</dbReference>
<dbReference type="OrthoDB" id="9816550at2"/>
<dbReference type="Pfam" id="PF02156">
    <property type="entry name" value="Glyco_hydro_26"/>
    <property type="match status" value="1"/>
</dbReference>
<keyword evidence="2 4" id="KW-0378">Hydrolase</keyword>
<dbReference type="Proteomes" id="UP000198649">
    <property type="component" value="Unassembled WGS sequence"/>
</dbReference>
<dbReference type="PANTHER" id="PTHR40079:SF4">
    <property type="entry name" value="GH26 DOMAIN-CONTAINING PROTEIN-RELATED"/>
    <property type="match status" value="1"/>
</dbReference>
<dbReference type="SUPFAM" id="SSF51445">
    <property type="entry name" value="(Trans)glycosidases"/>
    <property type="match status" value="1"/>
</dbReference>
<name>A0A1I3FSX5_9ACTN</name>
<protein>
    <submittedName>
        <fullName evidence="6">Glycosyl hydrolase family 26</fullName>
    </submittedName>
</protein>
<dbReference type="AlphaFoldDB" id="A0A1I3FSX5"/>
<keyword evidence="3 4" id="KW-0326">Glycosidase</keyword>
<evidence type="ECO:0000256" key="2">
    <source>
        <dbReference type="ARBA" id="ARBA00022801"/>
    </source>
</evidence>